<accession>A0A494Y9P2</accession>
<dbReference type="EMBL" id="RBZU01000003">
    <property type="protein sequence ID" value="RKP56620.1"/>
    <property type="molecule type" value="Genomic_DNA"/>
</dbReference>
<organism evidence="1 2">
    <name type="scientific">Pararobbsia silviterrae</name>
    <dbReference type="NCBI Taxonomy" id="1792498"/>
    <lineage>
        <taxon>Bacteria</taxon>
        <taxon>Pseudomonadati</taxon>
        <taxon>Pseudomonadota</taxon>
        <taxon>Betaproteobacteria</taxon>
        <taxon>Burkholderiales</taxon>
        <taxon>Burkholderiaceae</taxon>
        <taxon>Pararobbsia</taxon>
    </lineage>
</organism>
<reference evidence="1 2" key="1">
    <citation type="submission" date="2018-10" db="EMBL/GenBank/DDBJ databases">
        <title>Robbsia sp. DHC34, isolated from soil.</title>
        <authorList>
            <person name="Gao Z.-H."/>
            <person name="Qiu L.-H."/>
        </authorList>
    </citation>
    <scope>NUCLEOTIDE SEQUENCE [LARGE SCALE GENOMIC DNA]</scope>
    <source>
        <strain evidence="1 2">DHC34</strain>
    </source>
</reference>
<keyword evidence="2" id="KW-1185">Reference proteome</keyword>
<protein>
    <submittedName>
        <fullName evidence="1">Uncharacterized protein</fullName>
    </submittedName>
</protein>
<evidence type="ECO:0000313" key="1">
    <source>
        <dbReference type="EMBL" id="RKP56620.1"/>
    </source>
</evidence>
<name>A0A494Y9P2_9BURK</name>
<proteinExistence type="predicted"/>
<evidence type="ECO:0000313" key="2">
    <source>
        <dbReference type="Proteomes" id="UP000270342"/>
    </source>
</evidence>
<dbReference type="Proteomes" id="UP000270342">
    <property type="component" value="Unassembled WGS sequence"/>
</dbReference>
<dbReference type="RefSeq" id="WP_121085794.1">
    <property type="nucleotide sequence ID" value="NZ_RBZU01000003.1"/>
</dbReference>
<dbReference type="AlphaFoldDB" id="A0A494Y9P2"/>
<sequence length="791" mass="88213">MSLMQNSAIERIAAPDLAPDALALLNEHQDNDDVVFFLGRLVWQGEMSSCAPTLFDVAADTSRGKYARIAAIRGVMAVGDEALKDKLWKTMAEDPGALDHAVFAELIDWAAPTTASVALVVRMLAHAAPHERFNDRGLSSSLHQFVDELPVMADAAEDHPLGCLVEGLNGFLDREPFVRLGECHVSEEFAWLMPIALHAVDRLVAARSAQALTPAAIAVLRNLPALRFQRGADVDDYKSALNKNVPRWAELNDRLYWNSIAVCRAHRAAKGEKLTDDWPVAYLGNFWRFGAEDFERCLEWVTSKEGDDRAVALSRCLRIYVDADRPSAWLAQLHAVVADDTVLAATLDAHLDPKPSPAMVRMDRETRRWKRESDARERKQKKDRGDWVRALIANPDRVLHPAGFQPGEFTSDHYHLLESVVNGGVTTSREDGAKWRTLIAEFGEPVARAFRDAAIAHWRAYRPTLRSEGGETGSTPYSLIFAMTGLAIEAAEDSAFAQRLTEEEAQHAFRYVTWELNGFPTWFETLYRAFPKAGFEAVATELVWELEHSVGEQPLHYIVHDILYHAPWLHSDVAPLVQAWLSTHDVLNDDALRYCLNILTGSGAAPGVLAALAARKATDTVLEGQRPRWFALWVDTDSAAAISALERHLEVLSQADASSFAELFIVALVGDRHGTGTRVGAYRNAGDLKRLYLLMHRFVRADEDFDRTNKGVYSPTLRDNAQDGRNALFNMLVDVPGREAYAAIKALEKEHPEPEYGRWMAVRASERATQDADEPLWTVEQVRDFSKRGDG</sequence>
<comment type="caution">
    <text evidence="1">The sequence shown here is derived from an EMBL/GenBank/DDBJ whole genome shotgun (WGS) entry which is preliminary data.</text>
</comment>
<dbReference type="OrthoDB" id="336284at2"/>
<gene>
    <name evidence="1" type="ORF">D7S86_09675</name>
</gene>